<sequence>MVKQGVGVNYGIGLSNRPIAYNKVVEILRSTGANSVKLFQHDPAFLNAMAGQDISVVQGTSVEDINRFASDFQAAKNFVANGIVPFLNSTKITSIAVGNEANEGMYGGRFISTLVPAMRNVHRALVDFGLERRIKVTTPLSFAIVTDTYPPSAGRFADAWRATMRDMLRFLTDTGSCLTVNIYPFFTRQGNPRDVTLDYALGSRNEVAVRDGPFNYTNLMDAMVDSVIAAMTKEGFPDLFLEIGETGWPTADDPTGNATISNAQTYNNALVSRVLRGQGTPRRPGWMQMYIFALLDEDRKPAGVERHWGIYRMEGEPKYTVKF</sequence>
<dbReference type="STRING" id="69332.A0A388KFD1"/>
<keyword evidence="3" id="KW-0326">Glycosidase</keyword>
<evidence type="ECO:0000256" key="3">
    <source>
        <dbReference type="ARBA" id="ARBA00023295"/>
    </source>
</evidence>
<dbReference type="InterPro" id="IPR044965">
    <property type="entry name" value="Glyco_hydro_17_plant"/>
</dbReference>
<keyword evidence="2" id="KW-0378">Hydrolase</keyword>
<dbReference type="AlphaFoldDB" id="A0A388KFD1"/>
<dbReference type="GO" id="GO:0005975">
    <property type="term" value="P:carbohydrate metabolic process"/>
    <property type="evidence" value="ECO:0007669"/>
    <property type="project" value="InterPro"/>
</dbReference>
<dbReference type="EMBL" id="BFEA01000104">
    <property type="protein sequence ID" value="GBG68717.1"/>
    <property type="molecule type" value="Genomic_DNA"/>
</dbReference>
<dbReference type="Pfam" id="PF00332">
    <property type="entry name" value="Glyco_hydro_17"/>
    <property type="match status" value="1"/>
</dbReference>
<reference evidence="5 6" key="1">
    <citation type="journal article" date="2018" name="Cell">
        <title>The Chara Genome: Secondary Complexity and Implications for Plant Terrestrialization.</title>
        <authorList>
            <person name="Nishiyama T."/>
            <person name="Sakayama H."/>
            <person name="Vries J.D."/>
            <person name="Buschmann H."/>
            <person name="Saint-Marcoux D."/>
            <person name="Ullrich K.K."/>
            <person name="Haas F.B."/>
            <person name="Vanderstraeten L."/>
            <person name="Becker D."/>
            <person name="Lang D."/>
            <person name="Vosolsobe S."/>
            <person name="Rombauts S."/>
            <person name="Wilhelmsson P.K.I."/>
            <person name="Janitza P."/>
            <person name="Kern R."/>
            <person name="Heyl A."/>
            <person name="Rumpler F."/>
            <person name="Villalobos L.I.A.C."/>
            <person name="Clay J.M."/>
            <person name="Skokan R."/>
            <person name="Toyoda A."/>
            <person name="Suzuki Y."/>
            <person name="Kagoshima H."/>
            <person name="Schijlen E."/>
            <person name="Tajeshwar N."/>
            <person name="Catarino B."/>
            <person name="Hetherington A.J."/>
            <person name="Saltykova A."/>
            <person name="Bonnot C."/>
            <person name="Breuninger H."/>
            <person name="Symeonidi A."/>
            <person name="Radhakrishnan G.V."/>
            <person name="Van Nieuwerburgh F."/>
            <person name="Deforce D."/>
            <person name="Chang C."/>
            <person name="Karol K.G."/>
            <person name="Hedrich R."/>
            <person name="Ulvskov P."/>
            <person name="Glockner G."/>
            <person name="Delwiche C.F."/>
            <person name="Petrasek J."/>
            <person name="Van de Peer Y."/>
            <person name="Friml J."/>
            <person name="Beilby M."/>
            <person name="Dolan L."/>
            <person name="Kohara Y."/>
            <person name="Sugano S."/>
            <person name="Fujiyama A."/>
            <person name="Delaux P.-M."/>
            <person name="Quint M."/>
            <person name="TheiBen G."/>
            <person name="Hagemann M."/>
            <person name="Harholt J."/>
            <person name="Dunand C."/>
            <person name="Zachgo S."/>
            <person name="Langdale J."/>
            <person name="Maumus F."/>
            <person name="Straeten D.V.D."/>
            <person name="Gould S.B."/>
            <person name="Rensing S.A."/>
        </authorList>
    </citation>
    <scope>NUCLEOTIDE SEQUENCE [LARGE SCALE GENOMIC DNA]</scope>
    <source>
        <strain evidence="5 6">S276</strain>
    </source>
</reference>
<evidence type="ECO:0000256" key="1">
    <source>
        <dbReference type="ARBA" id="ARBA00008773"/>
    </source>
</evidence>
<comment type="caution">
    <text evidence="5">The sequence shown here is derived from an EMBL/GenBank/DDBJ whole genome shotgun (WGS) entry which is preliminary data.</text>
</comment>
<dbReference type="FunFam" id="3.20.20.80:FF:000010">
    <property type="entry name" value="glucan endo-1,3-beta-glucosidase, basic"/>
    <property type="match status" value="1"/>
</dbReference>
<dbReference type="OMA" id="EANEGMY"/>
<evidence type="ECO:0000256" key="4">
    <source>
        <dbReference type="RuleBase" id="RU004335"/>
    </source>
</evidence>
<dbReference type="Gramene" id="GBG68717">
    <property type="protein sequence ID" value="GBG68717"/>
    <property type="gene ID" value="CBR_g3259"/>
</dbReference>
<dbReference type="PANTHER" id="PTHR32227">
    <property type="entry name" value="GLUCAN ENDO-1,3-BETA-GLUCOSIDASE BG1-RELATED-RELATED"/>
    <property type="match status" value="1"/>
</dbReference>
<evidence type="ECO:0008006" key="7">
    <source>
        <dbReference type="Google" id="ProtNLM"/>
    </source>
</evidence>
<dbReference type="Gene3D" id="3.20.20.80">
    <property type="entry name" value="Glycosidases"/>
    <property type="match status" value="1"/>
</dbReference>
<dbReference type="InterPro" id="IPR017853">
    <property type="entry name" value="GH"/>
</dbReference>
<comment type="similarity">
    <text evidence="1 4">Belongs to the glycosyl hydrolase 17 family.</text>
</comment>
<evidence type="ECO:0000313" key="5">
    <source>
        <dbReference type="EMBL" id="GBG68717.1"/>
    </source>
</evidence>
<dbReference type="OrthoDB" id="941679at2759"/>
<accession>A0A388KFD1</accession>
<dbReference type="SUPFAM" id="SSF51445">
    <property type="entry name" value="(Trans)glycosidases"/>
    <property type="match status" value="1"/>
</dbReference>
<gene>
    <name evidence="5" type="ORF">CBR_g3259</name>
</gene>
<dbReference type="InterPro" id="IPR000490">
    <property type="entry name" value="Glyco_hydro_17"/>
</dbReference>
<evidence type="ECO:0000256" key="2">
    <source>
        <dbReference type="ARBA" id="ARBA00022801"/>
    </source>
</evidence>
<organism evidence="5 6">
    <name type="scientific">Chara braunii</name>
    <name type="common">Braun's stonewort</name>
    <dbReference type="NCBI Taxonomy" id="69332"/>
    <lineage>
        <taxon>Eukaryota</taxon>
        <taxon>Viridiplantae</taxon>
        <taxon>Streptophyta</taxon>
        <taxon>Charophyceae</taxon>
        <taxon>Charales</taxon>
        <taxon>Characeae</taxon>
        <taxon>Chara</taxon>
    </lineage>
</organism>
<proteinExistence type="inferred from homology"/>
<evidence type="ECO:0000313" key="6">
    <source>
        <dbReference type="Proteomes" id="UP000265515"/>
    </source>
</evidence>
<dbReference type="Proteomes" id="UP000265515">
    <property type="component" value="Unassembled WGS sequence"/>
</dbReference>
<dbReference type="GO" id="GO:0004553">
    <property type="term" value="F:hydrolase activity, hydrolyzing O-glycosyl compounds"/>
    <property type="evidence" value="ECO:0007669"/>
    <property type="project" value="InterPro"/>
</dbReference>
<protein>
    <recommendedName>
        <fullName evidence="7">Glucan endo-1,3-beta-D-glucosidase</fullName>
    </recommendedName>
</protein>
<keyword evidence="6" id="KW-1185">Reference proteome</keyword>
<name>A0A388KFD1_CHABU</name>